<protein>
    <recommendedName>
        <fullName evidence="16">Abnormal spindle-like microcephaly-associated protein ASH domain-containing protein</fullName>
    </recommendedName>
</protein>
<dbReference type="InterPro" id="IPR056344">
    <property type="entry name" value="Ig_CFAP65-like_9th"/>
</dbReference>
<evidence type="ECO:0000313" key="15">
    <source>
        <dbReference type="Proteomes" id="UP000444721"/>
    </source>
</evidence>
<feature type="domain" description="HYDIN/VesB/CFA65-like Ig-like" evidence="8">
    <location>
        <begin position="136"/>
        <end position="227"/>
    </location>
</feature>
<evidence type="ECO:0000256" key="1">
    <source>
        <dbReference type="ARBA" id="ARBA00004230"/>
    </source>
</evidence>
<dbReference type="PANTHER" id="PTHR46127">
    <property type="entry name" value="CILIA- AND FLAGELLA-ASSOCIATED PROTEIN 65"/>
    <property type="match status" value="1"/>
</dbReference>
<feature type="domain" description="CFAP65-like ninth Ig-like" evidence="11">
    <location>
        <begin position="995"/>
        <end position="1168"/>
    </location>
</feature>
<feature type="domain" description="CFAP65 tenth Ig-like" evidence="9">
    <location>
        <begin position="1174"/>
        <end position="1288"/>
    </location>
</feature>
<dbReference type="InterPro" id="IPR057470">
    <property type="entry name" value="Ig_CFAP65_7th"/>
</dbReference>
<evidence type="ECO:0008006" key="16">
    <source>
        <dbReference type="Google" id="ProtNLM"/>
    </source>
</evidence>
<evidence type="ECO:0000259" key="13">
    <source>
        <dbReference type="Pfam" id="PF25249"/>
    </source>
</evidence>
<evidence type="ECO:0000256" key="7">
    <source>
        <dbReference type="SAM" id="MobiDB-lite"/>
    </source>
</evidence>
<feature type="domain" description="CFAP65 eight Ig-like" evidence="12">
    <location>
        <begin position="874"/>
        <end position="975"/>
    </location>
</feature>
<dbReference type="EMBL" id="VFQX01000029">
    <property type="protein sequence ID" value="KAF0978572.1"/>
    <property type="molecule type" value="Genomic_DNA"/>
</dbReference>
<evidence type="ECO:0000313" key="14">
    <source>
        <dbReference type="EMBL" id="KAF0978572.1"/>
    </source>
</evidence>
<dbReference type="RefSeq" id="XP_044563285.1">
    <property type="nucleotide sequence ID" value="XM_044705581.1"/>
</dbReference>
<dbReference type="Pfam" id="PF24816">
    <property type="entry name" value="Ig_CFAP65__9th"/>
    <property type="match status" value="1"/>
</dbReference>
<dbReference type="GO" id="GO:0005737">
    <property type="term" value="C:cytoplasm"/>
    <property type="evidence" value="ECO:0007669"/>
    <property type="project" value="UniProtKB-SubCell"/>
</dbReference>
<comment type="subcellular location">
    <subcellularLocation>
        <location evidence="1">Cell projection</location>
        <location evidence="1">Cilium</location>
        <location evidence="1">Flagellum</location>
    </subcellularLocation>
    <subcellularLocation>
        <location evidence="2">Cytoplasm</location>
    </subcellularLocation>
</comment>
<dbReference type="Pfam" id="PF22544">
    <property type="entry name" value="HYDIN_VesB_CFA65-like_Ig"/>
    <property type="match status" value="1"/>
</dbReference>
<evidence type="ECO:0000256" key="2">
    <source>
        <dbReference type="ARBA" id="ARBA00004496"/>
    </source>
</evidence>
<name>A0A6A5BVA5_NAEFO</name>
<evidence type="ECO:0000259" key="9">
    <source>
        <dbReference type="Pfam" id="PF24291"/>
    </source>
</evidence>
<organism evidence="14 15">
    <name type="scientific">Naegleria fowleri</name>
    <name type="common">Brain eating amoeba</name>
    <dbReference type="NCBI Taxonomy" id="5763"/>
    <lineage>
        <taxon>Eukaryota</taxon>
        <taxon>Discoba</taxon>
        <taxon>Heterolobosea</taxon>
        <taxon>Tetramitia</taxon>
        <taxon>Eutetramitia</taxon>
        <taxon>Vahlkampfiidae</taxon>
        <taxon>Naegleria</taxon>
    </lineage>
</organism>
<sequence>MSRVLSQQVGSSLSTSKMNSLMTSTCNSNKTQRGFGVEVTSDLVWKHWDVGGDYAKKIIVKNVSTEVVEVKYELPKSKNFFMGFPEPSKISPGVSVAFEIRFRPTERKNYNDTVKLTVLKKGDLTVNISALLPKALLDVPNNIDLGFCPTMETTRKEFEMVNIGETSFEFSWSLKPPFAFKPSYGRLNVGEALTVHVFFSPKDASSYVSTAICKLSSGDAVSMQLQGVGKIAHIIANETNISFGKSPIEAPSKRVISLKNTSLVPASFSIKKVENDYVEDVFSFEPKSQILPPGATTNITVTYLPSTIDCFDCNNYTISTPGGNPIRLTCSGYGVGPELIISPMSINFGDVLEGKEVKRLITLENKSNMAAEYNFKVDTEGTFKFERNCGVVPAYQTRQITVTFIPNLPINYYRRIFIVVKNQGVTFIDLLGTGYNDSRRPPPFSIKEVYLFKERVYKGLPAYSPSEIENYLELSESGRLDTLSAEERENVSNLTQVLSNTTSTTDLIRDNIENTLNEFFNLVTDYDNPISINYSSISFGSCSRFKLAEYKTVTISNRTNGKITCDVQIPSYEGAPSPFVVFPESVDIKPMSTFSFKIGFRPSYDNQFFSNEIEFICYFKSNRSFRLVNSQTFVPPWVLPLKVFGNTFNNTAAFIPRFTLQPSHVTSFPPCLTNDSTYRSYTIYNENDIPMPFEFLVTTEQRRYFTCYPENGLVPRNSFQIIVFKFSPSEPGSYQDTIKCIFNDSPNHTVTIPIFGMSFLPTISFGKDGKLFFKPTLIGASSVKELTLHNPSRIPITYEWDIPKDFSSVFSVSRKTGVLNGNETQKIVWTFAPNLKKVYSIKIPCIVSSVAEINRESIKSRSYLILLGEGNNAGITVEPSNIDFGNVLVNEKAAKTLTLLNSSDCDLPFELIIRENVNGDFVPSDSGVLECETMKGTVPSRSHRHVQVFYRPNQRKLDKFTIFCSLNLIREVSTMTEDQILSLQRCEVVGIGSFPQLGITDIQSASTSKVDLWSQFSVNSINKELRQNTNSYQIESSITNFNSSIQYLEKYYCDFGAKPVDSEDTIIYVTIENIGKIRAQFSITTPFDSIVDVDKWAHDQVAKDEDELRALSIFVNKLFEIYPNQATLEPGESVMIALIYRHKVVDTHEIPILFQIRNGRCFTVYLTGRTLSYQQKHLQFGSMEHTLEDQEIGSQNHPIQYLKVINPTNQDIEICVDEQPFKQLALENYDFEIISLENKKSIVPANHFIYLRLVFRPIELKTYEICLPIQMMNSDLVYNLTLRGKGVERICKQLESDEDTQIVKHVPTEVQKIQQQRYPMQTVAFSMEIFDFDSIPFLSVHTRIVSISNLSSDTLSFSWNTILPLDDNNLSSTIKIEPLTSVLQPQETKYCKITLYAGSISQLVNCDIYCEVNNISKKERKEQRKKKYEETLVHYAKDDDISDQVSEKSILSIKEHFANPKNRLNKGRIIPKPVTKNTTKRESVISKSTIARDNALTLSAYTTSIPRYLPVSKTITKQPVLERPSSATTDKFGLQPVIPTKHYLTIKCKVIPLEEFKYGPTTREKWEEEFIPPLYDNEFKIDHRPTSSLSVTSSMDRNMFSDILSGMLQDIMHDNDLEQSLAEVNKWDATASSLFYCEFAETPRSSRPSSALPKTDSTSKITNQPLNISSFTEATNDLIPSTVESSIPGSKLETREEERSSFQEHFIQDPKFQKVLEWILDETLFKIVGEISSDVAVVM</sequence>
<evidence type="ECO:0000256" key="6">
    <source>
        <dbReference type="ARBA" id="ARBA00023273"/>
    </source>
</evidence>
<dbReference type="GO" id="GO:0031514">
    <property type="term" value="C:motile cilium"/>
    <property type="evidence" value="ECO:0007669"/>
    <property type="project" value="UniProtKB-SubCell"/>
</dbReference>
<dbReference type="InterPro" id="IPR058536">
    <property type="entry name" value="Ig_CFAP65_4th"/>
</dbReference>
<dbReference type="Pfam" id="PF24507">
    <property type="entry name" value="Ig_CFAP65_4th"/>
    <property type="match status" value="1"/>
</dbReference>
<accession>A0A6A5BVA5</accession>
<feature type="domain" description="CFAP65 seventh Ig-like" evidence="13">
    <location>
        <begin position="768"/>
        <end position="856"/>
    </location>
</feature>
<gene>
    <name evidence="14" type="ORF">FDP41_002392</name>
</gene>
<evidence type="ECO:0000259" key="11">
    <source>
        <dbReference type="Pfam" id="PF24816"/>
    </source>
</evidence>
<keyword evidence="6" id="KW-0966">Cell projection</keyword>
<dbReference type="VEuPathDB" id="AmoebaDB:NfTy_042010"/>
<feature type="region of interest" description="Disordered" evidence="7">
    <location>
        <begin position="1644"/>
        <end position="1663"/>
    </location>
</feature>
<dbReference type="InterPro" id="IPR056305">
    <property type="entry name" value="Ig_CFAP65_10th"/>
</dbReference>
<evidence type="ECO:0000256" key="3">
    <source>
        <dbReference type="ARBA" id="ARBA00022490"/>
    </source>
</evidence>
<dbReference type="VEuPathDB" id="AmoebaDB:FDP41_002392"/>
<evidence type="ECO:0000256" key="5">
    <source>
        <dbReference type="ARBA" id="ARBA00023069"/>
    </source>
</evidence>
<evidence type="ECO:0000259" key="10">
    <source>
        <dbReference type="Pfam" id="PF24507"/>
    </source>
</evidence>
<keyword evidence="3" id="KW-0963">Cytoplasm</keyword>
<dbReference type="OrthoDB" id="10251929at2759"/>
<reference evidence="14 15" key="1">
    <citation type="journal article" date="2019" name="Sci. Rep.">
        <title>Nanopore sequencing improves the draft genome of the human pathogenic amoeba Naegleria fowleri.</title>
        <authorList>
            <person name="Liechti N."/>
            <person name="Schurch N."/>
            <person name="Bruggmann R."/>
            <person name="Wittwer M."/>
        </authorList>
    </citation>
    <scope>NUCLEOTIDE SEQUENCE [LARGE SCALE GENOMIC DNA]</scope>
    <source>
        <strain evidence="14 15">ATCC 30894</strain>
    </source>
</reference>
<keyword evidence="4" id="KW-0282">Flagellum</keyword>
<dbReference type="OMA" id="QQLKVMV"/>
<dbReference type="Proteomes" id="UP000444721">
    <property type="component" value="Unassembled WGS sequence"/>
</dbReference>
<evidence type="ECO:0000259" key="8">
    <source>
        <dbReference type="Pfam" id="PF22544"/>
    </source>
</evidence>
<dbReference type="Gene3D" id="2.60.40.10">
    <property type="entry name" value="Immunoglobulins"/>
    <property type="match status" value="10"/>
</dbReference>
<dbReference type="PANTHER" id="PTHR46127:SF1">
    <property type="entry name" value="CILIA- AND FLAGELLA-ASSOCIATED PROTEIN 65"/>
    <property type="match status" value="1"/>
</dbReference>
<evidence type="ECO:0000256" key="4">
    <source>
        <dbReference type="ARBA" id="ARBA00022846"/>
    </source>
</evidence>
<keyword evidence="5" id="KW-0969">Cilium</keyword>
<dbReference type="VEuPathDB" id="AmoebaDB:NF0007140"/>
<dbReference type="GeneID" id="68109610"/>
<dbReference type="Pfam" id="PF24291">
    <property type="entry name" value="Ig_CFAP65"/>
    <property type="match status" value="1"/>
</dbReference>
<dbReference type="Pfam" id="PF25249">
    <property type="entry name" value="Ig_CFAP65_7th"/>
    <property type="match status" value="1"/>
</dbReference>
<dbReference type="InterPro" id="IPR057467">
    <property type="entry name" value="Ig_CFAP65_8th"/>
</dbReference>
<keyword evidence="15" id="KW-1185">Reference proteome</keyword>
<feature type="domain" description="CFAP65 fourth Ig-like" evidence="10">
    <location>
        <begin position="345"/>
        <end position="437"/>
    </location>
</feature>
<dbReference type="Pfam" id="PF25248">
    <property type="entry name" value="Ig_CFAP65_8th"/>
    <property type="match status" value="1"/>
</dbReference>
<dbReference type="InterPro" id="IPR053879">
    <property type="entry name" value="HYDIN_VesB_CFA65-like_Ig"/>
</dbReference>
<comment type="caution">
    <text evidence="14">The sequence shown here is derived from an EMBL/GenBank/DDBJ whole genome shotgun (WGS) entry which is preliminary data.</text>
</comment>
<dbReference type="InterPro" id="IPR052614">
    <property type="entry name" value="CFAP65"/>
</dbReference>
<dbReference type="InterPro" id="IPR013783">
    <property type="entry name" value="Ig-like_fold"/>
</dbReference>
<evidence type="ECO:0000259" key="12">
    <source>
        <dbReference type="Pfam" id="PF25248"/>
    </source>
</evidence>
<proteinExistence type="predicted"/>